<keyword evidence="1" id="KW-0695">RNA-directed DNA polymerase</keyword>
<dbReference type="EMBL" id="LXQA010782967">
    <property type="protein sequence ID" value="MCI70790.1"/>
    <property type="molecule type" value="Genomic_DNA"/>
</dbReference>
<dbReference type="GO" id="GO:0003964">
    <property type="term" value="F:RNA-directed DNA polymerase activity"/>
    <property type="evidence" value="ECO:0007669"/>
    <property type="project" value="UniProtKB-KW"/>
</dbReference>
<keyword evidence="1" id="KW-0808">Transferase</keyword>
<evidence type="ECO:0000313" key="1">
    <source>
        <dbReference type="EMBL" id="MCI70790.1"/>
    </source>
</evidence>
<feature type="non-terminal residue" evidence="1">
    <location>
        <position position="69"/>
    </location>
</feature>
<organism evidence="1 2">
    <name type="scientific">Trifolium medium</name>
    <dbReference type="NCBI Taxonomy" id="97028"/>
    <lineage>
        <taxon>Eukaryota</taxon>
        <taxon>Viridiplantae</taxon>
        <taxon>Streptophyta</taxon>
        <taxon>Embryophyta</taxon>
        <taxon>Tracheophyta</taxon>
        <taxon>Spermatophyta</taxon>
        <taxon>Magnoliopsida</taxon>
        <taxon>eudicotyledons</taxon>
        <taxon>Gunneridae</taxon>
        <taxon>Pentapetalae</taxon>
        <taxon>rosids</taxon>
        <taxon>fabids</taxon>
        <taxon>Fabales</taxon>
        <taxon>Fabaceae</taxon>
        <taxon>Papilionoideae</taxon>
        <taxon>50 kb inversion clade</taxon>
        <taxon>NPAAA clade</taxon>
        <taxon>Hologalegina</taxon>
        <taxon>IRL clade</taxon>
        <taxon>Trifolieae</taxon>
        <taxon>Trifolium</taxon>
    </lineage>
</organism>
<name>A0A392UEC7_9FABA</name>
<dbReference type="Proteomes" id="UP000265520">
    <property type="component" value="Unassembled WGS sequence"/>
</dbReference>
<proteinExistence type="predicted"/>
<protein>
    <submittedName>
        <fullName evidence="1">RNA-directed DNA polymerase (Reverse transcriptase)</fullName>
    </submittedName>
</protein>
<feature type="non-terminal residue" evidence="1">
    <location>
        <position position="1"/>
    </location>
</feature>
<keyword evidence="1" id="KW-0548">Nucleotidyltransferase</keyword>
<dbReference type="AlphaFoldDB" id="A0A392UEC7"/>
<reference evidence="1 2" key="1">
    <citation type="journal article" date="2018" name="Front. Plant Sci.">
        <title>Red Clover (Trifolium pratense) and Zigzag Clover (T. medium) - A Picture of Genomic Similarities and Differences.</title>
        <authorList>
            <person name="Dluhosova J."/>
            <person name="Istvanek J."/>
            <person name="Nedelnik J."/>
            <person name="Repkova J."/>
        </authorList>
    </citation>
    <scope>NUCLEOTIDE SEQUENCE [LARGE SCALE GENOMIC DNA]</scope>
    <source>
        <strain evidence="2">cv. 10/8</strain>
        <tissue evidence="1">Leaf</tissue>
    </source>
</reference>
<keyword evidence="2" id="KW-1185">Reference proteome</keyword>
<accession>A0A392UEC7</accession>
<evidence type="ECO:0000313" key="2">
    <source>
        <dbReference type="Proteomes" id="UP000265520"/>
    </source>
</evidence>
<comment type="caution">
    <text evidence="1">The sequence shown here is derived from an EMBL/GenBank/DDBJ whole genome shotgun (WGS) entry which is preliminary data.</text>
</comment>
<sequence>FEVKYKPGLENRAADALSRCYDEAELCPMVSYPQWMESKKLLDEVKSDPIIQKLLQEVLADPAHKPGFE</sequence>